<dbReference type="GO" id="GO:0008270">
    <property type="term" value="F:zinc ion binding"/>
    <property type="evidence" value="ECO:0007669"/>
    <property type="project" value="UniProtKB-KW"/>
</dbReference>
<dbReference type="PANTHER" id="PTHR28535:SF1">
    <property type="entry name" value="PROTEIN ZGRF1"/>
    <property type="match status" value="1"/>
</dbReference>
<evidence type="ECO:0000256" key="10">
    <source>
        <dbReference type="ARBA" id="ARBA00022840"/>
    </source>
</evidence>
<sequence length="1145" mass="128676">LSEINPEDDICFMPNEQFKTTSDQVCSGIASSSADNCMPQWIGSTQESVCDWELSQWPSTNANKGTLPTQRESLRLNCPFFLRPRNEHTVESDLSRINVEDLQFTEVNKTSRLQSRLQNQMPVVSEPKVVQCSSFKQLDGAYKIPEFHQQNGILPESSSRFSYICPNKLQAGNIEEEIFEEYNEKVNNCFEPTAERPSKWTKYESVSHGSVAKNTREKNKNEDFCPQSVFGKEPQGMENQQDSGMDPTCVAPPTLRGNHSNNDTGLRFELLSKHLTTTKRIPYQLVNKGLQTGIAENGQMSLSCDLCFPKRETVLSVSVPKRKLRIPVAFQSAAQYKQVFTASLTEHLNIMMFELSQRLHKAFSKADISFYSSPSEEEYHDNTSNTPHCLHQQPAKLLMVKKEGPNKGRFFYTCDAPKADQCKFFKWMEEVKCTNQALGPSDHKTVMRDMKSLSSYIRCQNIALYEESQIIFRKISGFHRRQLGKFKKIVNADSTFGDESKTKIYLKLSRKGSSSTYNKDDLWVISKTLHFEPLDTFIACSVFFGPSANNDIEIFPLKGYHPSNWPSNSVVHALLVCNASAELTSLRNIQEHFNPSTLPLMPRLLEMNSKPANLGKVTRGRFNPPNLIAKVSHKHRLPDSDFVLDLSVSMIRQFSLNEDQAAALMKIAQMMTAADAHPEPQPQPITIIHGVFGAGKSYLLAVVVLFLVQIFENTDQDVGSGLSPWKILISSSTNVAVDRVLLGLLDLKFDQFIRVGSVRKIAKPVLPYSLHAGSDNESEQLKELQALLKDDLTAIEKAYVRKSIEQHKLGTNKTLLGQVRVVGVTCAACPFNCLSNLKFPIVILDECSQMTEPASMLPIARFQCEKLILVGDPKQLSPTIQGSEAAHDCGLEQTIFDRLCKMGHKAILLKTQYRCHPAISSVANELFYEGRLLNGLSEEDRKPLLDWLPTLCFYNANGNEMVEGSNSFHNVEEANFTVKLIQSLLASGIQGTMIGVITLYKAQMYKVCTLLSTAALCDPMEVKAVQVSTVDAFQGAEKEVIILSCVRSKQVGFIDSEKRMNVALTRGKRHLLIVGNLACLRKNTLWEHVIHHCERQKDGLTHVSQWEEKLNGILTCYQDKKLEEDTHVLKKKSKPKDGTATLKKT</sequence>
<keyword evidence="6 19" id="KW-0863">Zinc-finger</keyword>
<dbReference type="SUPFAM" id="SSF52540">
    <property type="entry name" value="P-loop containing nucleoside triphosphate hydrolases"/>
    <property type="match status" value="1"/>
</dbReference>
<keyword evidence="12" id="KW-0413">Isomerase</keyword>
<feature type="compositionally biased region" description="Basic and acidic residues" evidence="20">
    <location>
        <begin position="214"/>
        <end position="223"/>
    </location>
</feature>
<evidence type="ECO:0000256" key="11">
    <source>
        <dbReference type="ARBA" id="ARBA00023204"/>
    </source>
</evidence>
<dbReference type="InterPro" id="IPR010666">
    <property type="entry name" value="Znf_GRF"/>
</dbReference>
<evidence type="ECO:0000256" key="20">
    <source>
        <dbReference type="SAM" id="MobiDB-lite"/>
    </source>
</evidence>
<dbReference type="GO" id="GO:0035861">
    <property type="term" value="C:site of double-strand break"/>
    <property type="evidence" value="ECO:0007669"/>
    <property type="project" value="TreeGrafter"/>
</dbReference>
<gene>
    <name evidence="22" type="ORF">PECUL_23A053783</name>
</gene>
<dbReference type="AlphaFoldDB" id="A0AAD1SFR8"/>
<keyword evidence="13" id="KW-0539">Nucleus</keyword>
<proteinExistence type="predicted"/>
<dbReference type="InterPro" id="IPR027417">
    <property type="entry name" value="P-loop_NTPase"/>
</dbReference>
<keyword evidence="9" id="KW-0862">Zinc</keyword>
<evidence type="ECO:0000256" key="3">
    <source>
        <dbReference type="ARBA" id="ARBA00022723"/>
    </source>
</evidence>
<dbReference type="Pfam" id="PF13087">
    <property type="entry name" value="AAA_12"/>
    <property type="match status" value="1"/>
</dbReference>
<keyword evidence="3" id="KW-0479">Metal-binding</keyword>
<dbReference type="InterPro" id="IPR047187">
    <property type="entry name" value="SF1_C_Upf1"/>
</dbReference>
<feature type="domain" description="GRF-type" evidence="21">
    <location>
        <begin position="389"/>
        <end position="431"/>
    </location>
</feature>
<accession>A0AAD1SFR8</accession>
<dbReference type="PROSITE" id="PS51999">
    <property type="entry name" value="ZF_GRF"/>
    <property type="match status" value="1"/>
</dbReference>
<dbReference type="CDD" id="cd18808">
    <property type="entry name" value="SF1_C_Upf1"/>
    <property type="match status" value="1"/>
</dbReference>
<dbReference type="InterPro" id="IPR052800">
    <property type="entry name" value="DNA_Repair_Helicase_ZGRF1"/>
</dbReference>
<dbReference type="Pfam" id="PF06839">
    <property type="entry name" value="Zn_ribbon_GRF"/>
    <property type="match status" value="1"/>
</dbReference>
<organism evidence="22 23">
    <name type="scientific">Pelobates cultripes</name>
    <name type="common">Western spadefoot toad</name>
    <dbReference type="NCBI Taxonomy" id="61616"/>
    <lineage>
        <taxon>Eukaryota</taxon>
        <taxon>Metazoa</taxon>
        <taxon>Chordata</taxon>
        <taxon>Craniata</taxon>
        <taxon>Vertebrata</taxon>
        <taxon>Euteleostomi</taxon>
        <taxon>Amphibia</taxon>
        <taxon>Batrachia</taxon>
        <taxon>Anura</taxon>
        <taxon>Pelobatoidea</taxon>
        <taxon>Pelobatidae</taxon>
        <taxon>Pelobates</taxon>
    </lineage>
</organism>
<comment type="subcellular location">
    <subcellularLocation>
        <location evidence="1">Nucleus</location>
    </subcellularLocation>
</comment>
<keyword evidence="4" id="KW-0547">Nucleotide-binding</keyword>
<evidence type="ECO:0000256" key="4">
    <source>
        <dbReference type="ARBA" id="ARBA00022741"/>
    </source>
</evidence>
<keyword evidence="11" id="KW-0234">DNA repair</keyword>
<dbReference type="FunFam" id="3.40.50.300:FF:001087">
    <property type="entry name" value="ZGRF1 isoform 9"/>
    <property type="match status" value="1"/>
</dbReference>
<dbReference type="GO" id="GO:0005524">
    <property type="term" value="F:ATP binding"/>
    <property type="evidence" value="ECO:0007669"/>
    <property type="project" value="UniProtKB-KW"/>
</dbReference>
<dbReference type="Proteomes" id="UP001295444">
    <property type="component" value="Chromosome 06"/>
</dbReference>
<dbReference type="EMBL" id="OW240917">
    <property type="protein sequence ID" value="CAH2300748.1"/>
    <property type="molecule type" value="Genomic_DNA"/>
</dbReference>
<keyword evidence="5" id="KW-0227">DNA damage</keyword>
<comment type="catalytic activity">
    <reaction evidence="15">
        <text>ATP + H2O = ADP + phosphate + H(+)</text>
        <dbReference type="Rhea" id="RHEA:13065"/>
        <dbReference type="ChEBI" id="CHEBI:15377"/>
        <dbReference type="ChEBI" id="CHEBI:15378"/>
        <dbReference type="ChEBI" id="CHEBI:30616"/>
        <dbReference type="ChEBI" id="CHEBI:43474"/>
        <dbReference type="ChEBI" id="CHEBI:456216"/>
        <dbReference type="EC" id="5.6.2.3"/>
    </reaction>
</comment>
<dbReference type="EC" id="5.6.2.3" evidence="14"/>
<evidence type="ECO:0000256" key="6">
    <source>
        <dbReference type="ARBA" id="ARBA00022771"/>
    </source>
</evidence>
<evidence type="ECO:0000313" key="22">
    <source>
        <dbReference type="EMBL" id="CAH2300748.1"/>
    </source>
</evidence>
<evidence type="ECO:0000256" key="18">
    <source>
        <dbReference type="ARBA" id="ARBA00083828"/>
    </source>
</evidence>
<name>A0AAD1SFR8_PELCU</name>
<evidence type="ECO:0000256" key="15">
    <source>
        <dbReference type="ARBA" id="ARBA00048954"/>
    </source>
</evidence>
<dbReference type="Gene3D" id="3.40.50.300">
    <property type="entry name" value="P-loop containing nucleotide triphosphate hydrolases"/>
    <property type="match status" value="2"/>
</dbReference>
<evidence type="ECO:0000256" key="14">
    <source>
        <dbReference type="ARBA" id="ARBA00044969"/>
    </source>
</evidence>
<evidence type="ECO:0000256" key="8">
    <source>
        <dbReference type="ARBA" id="ARBA00022806"/>
    </source>
</evidence>
<evidence type="ECO:0000313" key="23">
    <source>
        <dbReference type="Proteomes" id="UP001295444"/>
    </source>
</evidence>
<evidence type="ECO:0000256" key="2">
    <source>
        <dbReference type="ARBA" id="ARBA00022553"/>
    </source>
</evidence>
<dbReference type="InterPro" id="IPR041679">
    <property type="entry name" value="DNA2/NAM7-like_C"/>
</dbReference>
<protein>
    <recommendedName>
        <fullName evidence="17">5'-3' DNA helicase ZGRF1</fullName>
        <ecNumber evidence="14">5.6.2.3</ecNumber>
    </recommendedName>
    <alternativeName>
        <fullName evidence="18">GRF-type zinc finger domain-containing protein 1</fullName>
    </alternativeName>
</protein>
<dbReference type="GO" id="GO:0005634">
    <property type="term" value="C:nucleus"/>
    <property type="evidence" value="ECO:0007669"/>
    <property type="project" value="UniProtKB-SubCell"/>
</dbReference>
<keyword evidence="10" id="KW-0067">ATP-binding</keyword>
<evidence type="ECO:0000256" key="17">
    <source>
        <dbReference type="ARBA" id="ARBA00072540"/>
    </source>
</evidence>
<feature type="region of interest" description="Disordered" evidence="20">
    <location>
        <begin position="211"/>
        <end position="244"/>
    </location>
</feature>
<reference evidence="22" key="1">
    <citation type="submission" date="2022-03" db="EMBL/GenBank/DDBJ databases">
        <authorList>
            <person name="Alioto T."/>
            <person name="Alioto T."/>
            <person name="Gomez Garrido J."/>
        </authorList>
    </citation>
    <scope>NUCLEOTIDE SEQUENCE</scope>
</reference>
<dbReference type="GO" id="GO:0016787">
    <property type="term" value="F:hydrolase activity"/>
    <property type="evidence" value="ECO:0007669"/>
    <property type="project" value="UniProtKB-KW"/>
</dbReference>
<evidence type="ECO:0000256" key="5">
    <source>
        <dbReference type="ARBA" id="ARBA00022763"/>
    </source>
</evidence>
<evidence type="ECO:0000256" key="12">
    <source>
        <dbReference type="ARBA" id="ARBA00023235"/>
    </source>
</evidence>
<evidence type="ECO:0000256" key="13">
    <source>
        <dbReference type="ARBA" id="ARBA00023242"/>
    </source>
</evidence>
<evidence type="ECO:0000259" key="21">
    <source>
        <dbReference type="PROSITE" id="PS51999"/>
    </source>
</evidence>
<dbReference type="GO" id="GO:0006302">
    <property type="term" value="P:double-strand break repair"/>
    <property type="evidence" value="ECO:0007669"/>
    <property type="project" value="TreeGrafter"/>
</dbReference>
<dbReference type="GO" id="GO:0043139">
    <property type="term" value="F:5'-3' DNA helicase activity"/>
    <property type="evidence" value="ECO:0007669"/>
    <property type="project" value="UniProtKB-EC"/>
</dbReference>
<dbReference type="Pfam" id="PF13086">
    <property type="entry name" value="AAA_11"/>
    <property type="match status" value="2"/>
</dbReference>
<keyword evidence="2" id="KW-0597">Phosphoprotein</keyword>
<feature type="non-terminal residue" evidence="22">
    <location>
        <position position="1"/>
    </location>
</feature>
<dbReference type="InterPro" id="IPR041677">
    <property type="entry name" value="DNA2/NAM7_AAA_11"/>
</dbReference>
<keyword evidence="23" id="KW-1185">Reference proteome</keyword>
<evidence type="ECO:0000256" key="1">
    <source>
        <dbReference type="ARBA" id="ARBA00004123"/>
    </source>
</evidence>
<evidence type="ECO:0000256" key="9">
    <source>
        <dbReference type="ARBA" id="ARBA00022833"/>
    </source>
</evidence>
<evidence type="ECO:0000256" key="16">
    <source>
        <dbReference type="ARBA" id="ARBA00066212"/>
    </source>
</evidence>
<evidence type="ECO:0000256" key="19">
    <source>
        <dbReference type="PROSITE-ProRule" id="PRU01343"/>
    </source>
</evidence>
<comment type="subunit">
    <text evidence="16">Interacts with DNA repair protein RAD51; the interaction promotes RAD51 strand exchange activity. Also interacts with DNA repair proteins EXO1 and BRCA1; the interactions are increased following DNA damage induction.</text>
</comment>
<evidence type="ECO:0000256" key="7">
    <source>
        <dbReference type="ARBA" id="ARBA00022801"/>
    </source>
</evidence>
<keyword evidence="7" id="KW-0378">Hydrolase</keyword>
<dbReference type="PANTHER" id="PTHR28535">
    <property type="entry name" value="ZINC FINGER GRF-TYPE CONTAINING 1"/>
    <property type="match status" value="1"/>
</dbReference>
<keyword evidence="8" id="KW-0347">Helicase</keyword>